<evidence type="ECO:0000313" key="3">
    <source>
        <dbReference type="Proteomes" id="UP000789524"/>
    </source>
</evidence>
<protein>
    <submittedName>
        <fullName evidence="2">(African queen) hypothetical protein</fullName>
    </submittedName>
</protein>
<organism evidence="2 3">
    <name type="scientific">Danaus chrysippus</name>
    <name type="common">African queen</name>
    <dbReference type="NCBI Taxonomy" id="151541"/>
    <lineage>
        <taxon>Eukaryota</taxon>
        <taxon>Metazoa</taxon>
        <taxon>Ecdysozoa</taxon>
        <taxon>Arthropoda</taxon>
        <taxon>Hexapoda</taxon>
        <taxon>Insecta</taxon>
        <taxon>Pterygota</taxon>
        <taxon>Neoptera</taxon>
        <taxon>Endopterygota</taxon>
        <taxon>Lepidoptera</taxon>
        <taxon>Glossata</taxon>
        <taxon>Ditrysia</taxon>
        <taxon>Papilionoidea</taxon>
        <taxon>Nymphalidae</taxon>
        <taxon>Danainae</taxon>
        <taxon>Danaini</taxon>
        <taxon>Danaina</taxon>
        <taxon>Danaus</taxon>
        <taxon>Anosia</taxon>
    </lineage>
</organism>
<dbReference type="EMBL" id="CAKASE010000047">
    <property type="protein sequence ID" value="CAG9562161.1"/>
    <property type="molecule type" value="Genomic_DNA"/>
</dbReference>
<accession>A0A8J2VRS4</accession>
<evidence type="ECO:0000313" key="2">
    <source>
        <dbReference type="EMBL" id="CAG9562161.1"/>
    </source>
</evidence>
<evidence type="ECO:0000256" key="1">
    <source>
        <dbReference type="SAM" id="MobiDB-lite"/>
    </source>
</evidence>
<sequence length="104" mass="11899">MSGVTLHSPDLEHEEDSEDLDEDLRAALQVSAQEHAHRDQLLRDEQRQLDEALRLSLMDKCPIVRLLRVDNYWVDFTASCSTRDVLSTSRSYRLRLSMKSAAAA</sequence>
<feature type="region of interest" description="Disordered" evidence="1">
    <location>
        <begin position="1"/>
        <end position="20"/>
    </location>
</feature>
<dbReference type="OrthoDB" id="7487508at2759"/>
<proteinExistence type="predicted"/>
<name>A0A8J2VRS4_9NEOP</name>
<keyword evidence="3" id="KW-1185">Reference proteome</keyword>
<dbReference type="Proteomes" id="UP000789524">
    <property type="component" value="Unassembled WGS sequence"/>
</dbReference>
<comment type="caution">
    <text evidence="2">The sequence shown here is derived from an EMBL/GenBank/DDBJ whole genome shotgun (WGS) entry which is preliminary data.</text>
</comment>
<gene>
    <name evidence="2" type="ORF">DCHRY22_LOCUS3552</name>
</gene>
<dbReference type="AlphaFoldDB" id="A0A8J2VRS4"/>
<reference evidence="2" key="1">
    <citation type="submission" date="2021-09" db="EMBL/GenBank/DDBJ databases">
        <authorList>
            <person name="Martin H S."/>
        </authorList>
    </citation>
    <scope>NUCLEOTIDE SEQUENCE</scope>
</reference>